<dbReference type="PANTHER" id="PTHR46438:SF11">
    <property type="entry name" value="LIPASE-RELATED"/>
    <property type="match status" value="1"/>
</dbReference>
<sequence length="172" mass="19768">MEMRANIVLDAALISDWISRLILLDPGIIDDGNPEFLKYLFFPLTRISAKLFRDSDFRMASFKGSYYKPEQITQADVDAYMVASRTENFVNAMVSMLKNYTDPDELSSVGQVRQPVLLLWGEFDRGNPPENGYILEKEFQNAELHIIPGSGHYIHEEQPEMTSRLILDFLKN</sequence>
<reference evidence="2 3" key="1">
    <citation type="submission" date="2020-08" db="EMBL/GenBank/DDBJ databases">
        <title>Genomic Encyclopedia of Type Strains, Phase IV (KMG-IV): sequencing the most valuable type-strain genomes for metagenomic binning, comparative biology and taxonomic classification.</title>
        <authorList>
            <person name="Goeker M."/>
        </authorList>
    </citation>
    <scope>NUCLEOTIDE SEQUENCE [LARGE SCALE GENOMIC DNA]</scope>
    <source>
        <strain evidence="2 3">DSM 2461</strain>
    </source>
</reference>
<name>A0A841RF13_9SPIO</name>
<evidence type="ECO:0000313" key="2">
    <source>
        <dbReference type="EMBL" id="MBB6481188.1"/>
    </source>
</evidence>
<dbReference type="Gene3D" id="3.40.50.1820">
    <property type="entry name" value="alpha/beta hydrolase"/>
    <property type="match status" value="1"/>
</dbReference>
<gene>
    <name evidence="2" type="ORF">HNR50_002861</name>
</gene>
<keyword evidence="3" id="KW-1185">Reference proteome</keyword>
<feature type="domain" description="AB hydrolase-1" evidence="1">
    <location>
        <begin position="100"/>
        <end position="159"/>
    </location>
</feature>
<dbReference type="RefSeq" id="WP_184747429.1">
    <property type="nucleotide sequence ID" value="NZ_JACHGJ010000005.1"/>
</dbReference>
<evidence type="ECO:0000313" key="3">
    <source>
        <dbReference type="Proteomes" id="UP000587760"/>
    </source>
</evidence>
<dbReference type="EMBL" id="JACHGJ010000005">
    <property type="protein sequence ID" value="MBB6481188.1"/>
    <property type="molecule type" value="Genomic_DNA"/>
</dbReference>
<protein>
    <submittedName>
        <fullName evidence="2">Pimeloyl-ACP methyl ester carboxylesterase</fullName>
    </submittedName>
</protein>
<dbReference type="PANTHER" id="PTHR46438">
    <property type="entry name" value="ALPHA/BETA-HYDROLASES SUPERFAMILY PROTEIN"/>
    <property type="match status" value="1"/>
</dbReference>
<dbReference type="InterPro" id="IPR029058">
    <property type="entry name" value="AB_hydrolase_fold"/>
</dbReference>
<accession>A0A841RF13</accession>
<dbReference type="AlphaFoldDB" id="A0A841RF13"/>
<dbReference type="Proteomes" id="UP000587760">
    <property type="component" value="Unassembled WGS sequence"/>
</dbReference>
<comment type="caution">
    <text evidence="2">The sequence shown here is derived from an EMBL/GenBank/DDBJ whole genome shotgun (WGS) entry which is preliminary data.</text>
</comment>
<evidence type="ECO:0000259" key="1">
    <source>
        <dbReference type="Pfam" id="PF00561"/>
    </source>
</evidence>
<dbReference type="Pfam" id="PF00561">
    <property type="entry name" value="Abhydrolase_1"/>
    <property type="match status" value="1"/>
</dbReference>
<dbReference type="InterPro" id="IPR000073">
    <property type="entry name" value="AB_hydrolase_1"/>
</dbReference>
<dbReference type="SUPFAM" id="SSF53474">
    <property type="entry name" value="alpha/beta-Hydrolases"/>
    <property type="match status" value="1"/>
</dbReference>
<organism evidence="2 3">
    <name type="scientific">Spirochaeta isovalerica</name>
    <dbReference type="NCBI Taxonomy" id="150"/>
    <lineage>
        <taxon>Bacteria</taxon>
        <taxon>Pseudomonadati</taxon>
        <taxon>Spirochaetota</taxon>
        <taxon>Spirochaetia</taxon>
        <taxon>Spirochaetales</taxon>
        <taxon>Spirochaetaceae</taxon>
        <taxon>Spirochaeta</taxon>
    </lineage>
</organism>
<proteinExistence type="predicted"/>